<accession>A0AAJ7J9D0</accession>
<dbReference type="SUPFAM" id="SSF56672">
    <property type="entry name" value="DNA/RNA polymerases"/>
    <property type="match status" value="1"/>
</dbReference>
<sequence length="370" mass="42568">MYRQIRLHPEDTQYQKILWRSSPDQPIKGFKLNMVTYGTASAPFLAICCLKQLADDESKEFPLGAQAFKKDFYVDDLLTGACNFEVASELRDEIIGLAKVGCLNLGQWSSNDFNLVKHLTTNMDQKAICLDTNDNKKMLGIHWNPCLDNLFYTIKPFAPEVRIIKRTILSQIAQFFDPLGLLGPVIVKAKIIMQKLWKAKIEWDESIPYELNEMWISYRNELHLLNKFNAKHRVIIENAVDFQLHGFADASETAYGACIFLRTSNEDKKHYVSLLCAKSRVAPVKTIFLPRLELCAASLLVKLYKEVKSSLVNIQFNKCRFWSDSTIVLHWIKSSPYVLKTFVANRVSDIQSSTDSEDWFCYVRLREQAS</sequence>
<gene>
    <name evidence="2" type="primary">LOC108629224</name>
</gene>
<dbReference type="PANTHER" id="PTHR47331:SF4">
    <property type="entry name" value="PEPTIDASE S1 DOMAIN-CONTAINING PROTEIN"/>
    <property type="match status" value="1"/>
</dbReference>
<protein>
    <submittedName>
        <fullName evidence="2">Uncharacterized protein LOC108629224</fullName>
    </submittedName>
</protein>
<evidence type="ECO:0000313" key="2">
    <source>
        <dbReference type="RefSeq" id="XP_017887262.1"/>
    </source>
</evidence>
<dbReference type="Proteomes" id="UP000694925">
    <property type="component" value="Unplaced"/>
</dbReference>
<reference evidence="2" key="1">
    <citation type="submission" date="2025-08" db="UniProtKB">
        <authorList>
            <consortium name="RefSeq"/>
        </authorList>
    </citation>
    <scope>IDENTIFICATION</scope>
    <source>
        <tissue evidence="2">Whole body</tissue>
    </source>
</reference>
<organism evidence="1 2">
    <name type="scientific">Ceratina calcarata</name>
    <dbReference type="NCBI Taxonomy" id="156304"/>
    <lineage>
        <taxon>Eukaryota</taxon>
        <taxon>Metazoa</taxon>
        <taxon>Ecdysozoa</taxon>
        <taxon>Arthropoda</taxon>
        <taxon>Hexapoda</taxon>
        <taxon>Insecta</taxon>
        <taxon>Pterygota</taxon>
        <taxon>Neoptera</taxon>
        <taxon>Endopterygota</taxon>
        <taxon>Hymenoptera</taxon>
        <taxon>Apocrita</taxon>
        <taxon>Aculeata</taxon>
        <taxon>Apoidea</taxon>
        <taxon>Anthophila</taxon>
        <taxon>Apidae</taxon>
        <taxon>Ceratina</taxon>
        <taxon>Zadontomerus</taxon>
    </lineage>
</organism>
<dbReference type="PANTHER" id="PTHR47331">
    <property type="entry name" value="PHD-TYPE DOMAIN-CONTAINING PROTEIN"/>
    <property type="match status" value="1"/>
</dbReference>
<dbReference type="GO" id="GO:0071897">
    <property type="term" value="P:DNA biosynthetic process"/>
    <property type="evidence" value="ECO:0007669"/>
    <property type="project" value="UniProtKB-ARBA"/>
</dbReference>
<name>A0AAJ7J9D0_9HYME</name>
<dbReference type="Pfam" id="PF05380">
    <property type="entry name" value="Peptidase_A17"/>
    <property type="match status" value="1"/>
</dbReference>
<dbReference type="GeneID" id="108629224"/>
<evidence type="ECO:0000313" key="1">
    <source>
        <dbReference type="Proteomes" id="UP000694925"/>
    </source>
</evidence>
<dbReference type="InterPro" id="IPR043502">
    <property type="entry name" value="DNA/RNA_pol_sf"/>
</dbReference>
<dbReference type="RefSeq" id="XP_017887262.1">
    <property type="nucleotide sequence ID" value="XM_018031773.1"/>
</dbReference>
<proteinExistence type="predicted"/>
<dbReference type="InterPro" id="IPR008042">
    <property type="entry name" value="Retrotrans_Pao"/>
</dbReference>
<dbReference type="KEGG" id="ccal:108629224"/>
<keyword evidence="1" id="KW-1185">Reference proteome</keyword>
<dbReference type="AlphaFoldDB" id="A0AAJ7J9D0"/>